<reference evidence="1 2" key="1">
    <citation type="journal article" date="2019" name="Sci. Rep.">
        <title>Orb-weaving spider Araneus ventricosus genome elucidates the spidroin gene catalogue.</title>
        <authorList>
            <person name="Kono N."/>
            <person name="Nakamura H."/>
            <person name="Ohtoshi R."/>
            <person name="Moran D.A.P."/>
            <person name="Shinohara A."/>
            <person name="Yoshida Y."/>
            <person name="Fujiwara M."/>
            <person name="Mori M."/>
            <person name="Tomita M."/>
            <person name="Arakawa K."/>
        </authorList>
    </citation>
    <scope>NUCLEOTIDE SEQUENCE [LARGE SCALE GENOMIC DNA]</scope>
</reference>
<evidence type="ECO:0000313" key="2">
    <source>
        <dbReference type="Proteomes" id="UP000499080"/>
    </source>
</evidence>
<protein>
    <submittedName>
        <fullName evidence="1">Uncharacterized protein</fullName>
    </submittedName>
</protein>
<dbReference type="EMBL" id="BGPR01011759">
    <property type="protein sequence ID" value="GBN52816.1"/>
    <property type="molecule type" value="Genomic_DNA"/>
</dbReference>
<comment type="caution">
    <text evidence="1">The sequence shown here is derived from an EMBL/GenBank/DDBJ whole genome shotgun (WGS) entry which is preliminary data.</text>
</comment>
<dbReference type="AlphaFoldDB" id="A0A4Y2PRV3"/>
<proteinExistence type="predicted"/>
<sequence length="86" mass="10354">MTQHSKWITNGDENPNFSTIARKFPTEFRIDDRFWKDATEIAWRCLTVNVQLKAEPRLNKQQKPAEYCGPMWGFNKFEFRIQSRRT</sequence>
<gene>
    <name evidence="1" type="ORF">AVEN_224888_1</name>
</gene>
<organism evidence="1 2">
    <name type="scientific">Araneus ventricosus</name>
    <name type="common">Orbweaver spider</name>
    <name type="synonym">Epeira ventricosa</name>
    <dbReference type="NCBI Taxonomy" id="182803"/>
    <lineage>
        <taxon>Eukaryota</taxon>
        <taxon>Metazoa</taxon>
        <taxon>Ecdysozoa</taxon>
        <taxon>Arthropoda</taxon>
        <taxon>Chelicerata</taxon>
        <taxon>Arachnida</taxon>
        <taxon>Araneae</taxon>
        <taxon>Araneomorphae</taxon>
        <taxon>Entelegynae</taxon>
        <taxon>Araneoidea</taxon>
        <taxon>Araneidae</taxon>
        <taxon>Araneus</taxon>
    </lineage>
</organism>
<dbReference type="Proteomes" id="UP000499080">
    <property type="component" value="Unassembled WGS sequence"/>
</dbReference>
<keyword evidence="2" id="KW-1185">Reference proteome</keyword>
<accession>A0A4Y2PRV3</accession>
<name>A0A4Y2PRV3_ARAVE</name>
<evidence type="ECO:0000313" key="1">
    <source>
        <dbReference type="EMBL" id="GBN52816.1"/>
    </source>
</evidence>